<evidence type="ECO:0000256" key="1">
    <source>
        <dbReference type="ARBA" id="ARBA00005046"/>
    </source>
</evidence>
<keyword evidence="2" id="KW-0501">Molybdenum cofactor biosynthesis</keyword>
<dbReference type="SUPFAM" id="SSF63882">
    <property type="entry name" value="MoeA N-terminal region -like"/>
    <property type="match status" value="1"/>
</dbReference>
<evidence type="ECO:0000313" key="5">
    <source>
        <dbReference type="Proteomes" id="UP000077066"/>
    </source>
</evidence>
<dbReference type="InterPro" id="IPR036425">
    <property type="entry name" value="MoaB/Mog-like_dom_sf"/>
</dbReference>
<dbReference type="Pfam" id="PF03454">
    <property type="entry name" value="MoeA_C"/>
    <property type="match status" value="1"/>
</dbReference>
<dbReference type="GO" id="GO:0006777">
    <property type="term" value="P:Mo-molybdopterin cofactor biosynthetic process"/>
    <property type="evidence" value="ECO:0007669"/>
    <property type="project" value="UniProtKB-KW"/>
</dbReference>
<comment type="caution">
    <text evidence="4">The sequence shown here is derived from an EMBL/GenBank/DDBJ whole genome shotgun (WGS) entry which is preliminary data.</text>
</comment>
<gene>
    <name evidence="4" type="primary">moeA_2</name>
    <name evidence="4" type="ORF">MBFIL_12720</name>
</gene>
<reference evidence="4 5" key="1">
    <citation type="submission" date="2016-04" db="EMBL/GenBank/DDBJ databases">
        <title>Genome sequence of Methanobrevibacter filiformis DSM 11501.</title>
        <authorList>
            <person name="Poehlein A."/>
            <person name="Seedorf H."/>
            <person name="Daniel R."/>
        </authorList>
    </citation>
    <scope>NUCLEOTIDE SEQUENCE [LARGE SCALE GENOMIC DNA]</scope>
    <source>
        <strain evidence="4 5">DSM 11501</strain>
    </source>
</reference>
<dbReference type="Pfam" id="PF03453">
    <property type="entry name" value="MoeA_N"/>
    <property type="match status" value="1"/>
</dbReference>
<dbReference type="AlphaFoldDB" id="A0A166AG69"/>
<name>A0A166AG69_9EURY</name>
<dbReference type="GO" id="GO:0005737">
    <property type="term" value="C:cytoplasm"/>
    <property type="evidence" value="ECO:0007669"/>
    <property type="project" value="TreeGrafter"/>
</dbReference>
<dbReference type="Gene3D" id="3.90.105.10">
    <property type="entry name" value="Molybdopterin biosynthesis moea protein, domain 2"/>
    <property type="match status" value="1"/>
</dbReference>
<dbReference type="Proteomes" id="UP000077066">
    <property type="component" value="Unassembled WGS sequence"/>
</dbReference>
<dbReference type="UniPathway" id="UPA00344"/>
<dbReference type="EMBL" id="LWMT01000238">
    <property type="protein sequence ID" value="KZX11992.1"/>
    <property type="molecule type" value="Genomic_DNA"/>
</dbReference>
<dbReference type="InterPro" id="IPR036135">
    <property type="entry name" value="MoeA_linker/N_sf"/>
</dbReference>
<comment type="pathway">
    <text evidence="1">Cofactor biosynthesis; molybdopterin biosynthesis.</text>
</comment>
<dbReference type="Gene3D" id="2.170.190.11">
    <property type="entry name" value="Molybdopterin biosynthesis moea protein, domain 3"/>
    <property type="match status" value="1"/>
</dbReference>
<dbReference type="PANTHER" id="PTHR10192:SF5">
    <property type="entry name" value="GEPHYRIN"/>
    <property type="match status" value="1"/>
</dbReference>
<sequence length="427" mass="47123">MKNTWHNEFSKDNKYSCLGHNMLLSKFIPLKEAREIVNNHQKVTKKEVINLHDGYLRVLAEEIKSLHNSPPFDKSAMDGYAVIAEDTFGASNSNTINLKIIDRIGAGEYSTKKIAKGEAIKVATGSPVPDGATGVLMEEYTLSDGDDLEIHSQVTPMENIAPLGEDIQIGDIIVRDKTVLRPQELGLIASAGFYEISVYKKPKIKLIITGNELVDPAPTIDKAQIINSNQYTITSMIKSAGADIEITHARDDFEDVKDLLLKESNNYDLLITTGGTAISKGDVVVDAVDAIGEVMFHGVAIRPGKPIGFGMINETPIFMLSGYPVAAMAQFDIFLRHYLFKMQNIDFSYKIIKGTSGVKIPSNLGRTDYVRAFTSDNTVKHALNKGSGIIRSMVEANSYLIIDENQEGIYKGDEVDIIFFDSLNFNF</sequence>
<dbReference type="InterPro" id="IPR001453">
    <property type="entry name" value="MoaB/Mog_dom"/>
</dbReference>
<dbReference type="NCBIfam" id="NF045515">
    <property type="entry name" value="Glp_gephyrin"/>
    <property type="match status" value="1"/>
</dbReference>
<protein>
    <submittedName>
        <fullName evidence="4">Molybdopterin molybdenumtransferase</fullName>
        <ecNumber evidence="4">2.10.1.1</ecNumber>
    </submittedName>
</protein>
<feature type="domain" description="MoaB/Mog" evidence="3">
    <location>
        <begin position="205"/>
        <end position="341"/>
    </location>
</feature>
<evidence type="ECO:0000256" key="2">
    <source>
        <dbReference type="ARBA" id="ARBA00023150"/>
    </source>
</evidence>
<accession>A0A166AG69</accession>
<dbReference type="EC" id="2.10.1.1" evidence="4"/>
<dbReference type="STRING" id="55758.MBFIL_12720"/>
<dbReference type="GO" id="GO:0061599">
    <property type="term" value="F:molybdopterin molybdotransferase activity"/>
    <property type="evidence" value="ECO:0007669"/>
    <property type="project" value="UniProtKB-EC"/>
</dbReference>
<evidence type="ECO:0000313" key="4">
    <source>
        <dbReference type="EMBL" id="KZX11992.1"/>
    </source>
</evidence>
<dbReference type="SMART" id="SM00852">
    <property type="entry name" value="MoCF_biosynth"/>
    <property type="match status" value="1"/>
</dbReference>
<dbReference type="CDD" id="cd00887">
    <property type="entry name" value="MoeA"/>
    <property type="match status" value="1"/>
</dbReference>
<evidence type="ECO:0000259" key="3">
    <source>
        <dbReference type="SMART" id="SM00852"/>
    </source>
</evidence>
<dbReference type="InterPro" id="IPR038987">
    <property type="entry name" value="MoeA-like"/>
</dbReference>
<dbReference type="InterPro" id="IPR036688">
    <property type="entry name" value="MoeA_C_domain_IV_sf"/>
</dbReference>
<dbReference type="NCBIfam" id="TIGR00177">
    <property type="entry name" value="molyb_syn"/>
    <property type="match status" value="1"/>
</dbReference>
<dbReference type="Gene3D" id="2.40.340.10">
    <property type="entry name" value="MoeA, C-terminal, domain IV"/>
    <property type="match status" value="1"/>
</dbReference>
<proteinExistence type="predicted"/>
<keyword evidence="5" id="KW-1185">Reference proteome</keyword>
<dbReference type="FunFam" id="2.170.190.11:FF:000001">
    <property type="entry name" value="Molybdopterin molybdenumtransferase"/>
    <property type="match status" value="1"/>
</dbReference>
<dbReference type="InterPro" id="IPR005110">
    <property type="entry name" value="MoeA_linker/N"/>
</dbReference>
<organism evidence="4 5">
    <name type="scientific">Methanobrevibacter filiformis</name>
    <dbReference type="NCBI Taxonomy" id="55758"/>
    <lineage>
        <taxon>Archaea</taxon>
        <taxon>Methanobacteriati</taxon>
        <taxon>Methanobacteriota</taxon>
        <taxon>Methanomada group</taxon>
        <taxon>Methanobacteria</taxon>
        <taxon>Methanobacteriales</taxon>
        <taxon>Methanobacteriaceae</taxon>
        <taxon>Methanobrevibacter</taxon>
    </lineage>
</organism>
<dbReference type="Pfam" id="PF00994">
    <property type="entry name" value="MoCF_biosynth"/>
    <property type="match status" value="1"/>
</dbReference>
<keyword evidence="4" id="KW-0808">Transferase</keyword>
<dbReference type="SUPFAM" id="SSF63867">
    <property type="entry name" value="MoeA C-terminal domain-like"/>
    <property type="match status" value="1"/>
</dbReference>
<dbReference type="PANTHER" id="PTHR10192">
    <property type="entry name" value="MOLYBDOPTERIN BIOSYNTHESIS PROTEIN"/>
    <property type="match status" value="1"/>
</dbReference>
<dbReference type="InterPro" id="IPR005111">
    <property type="entry name" value="MoeA_C_domain_IV"/>
</dbReference>
<dbReference type="SUPFAM" id="SSF53218">
    <property type="entry name" value="Molybdenum cofactor biosynthesis proteins"/>
    <property type="match status" value="1"/>
</dbReference>
<dbReference type="PATRIC" id="fig|55758.3.peg.1452"/>
<dbReference type="Gene3D" id="3.40.980.10">
    <property type="entry name" value="MoaB/Mog-like domain"/>
    <property type="match status" value="1"/>
</dbReference>